<gene>
    <name evidence="3" type="ORF">JIN84_21735</name>
</gene>
<dbReference type="InterPro" id="IPR055170">
    <property type="entry name" value="GFO_IDH_MocA-like_dom"/>
</dbReference>
<comment type="caution">
    <text evidence="3">The sequence shown here is derived from an EMBL/GenBank/DDBJ whole genome shotgun (WGS) entry which is preliminary data.</text>
</comment>
<dbReference type="Gene3D" id="3.40.50.720">
    <property type="entry name" value="NAD(P)-binding Rossmann-like Domain"/>
    <property type="match status" value="1"/>
</dbReference>
<accession>A0A934VCE4</accession>
<feature type="domain" description="Gfo/Idh/MocA-like oxidoreductase N-terminal" evidence="1">
    <location>
        <begin position="5"/>
        <end position="122"/>
    </location>
</feature>
<sequence>MSESLRYGLVGCGGFGRFCLGQYRSLEDVELVAVTDVSSSLAEQVANDFDLEQAGSAEELIARPDIDLIHLATPPGTHYGLAFAALSAGKHVLCEKPLTLNVEEAADLIELARNKGLVLAVNLIMRYNPLNQVVRSLAAGEVLGKAIFASLINLAQDEVLPPSHWFWDPGRSGGIFIEHGVHFFDLFEWWFGPGRVVSAGQVLRPGTDIVDQVHCAARYGDMTLGTFYHGFHQMLRQDRQDWELVFEKGVIRMTGWVPTYLEADVFLTRAELDELIALVPGCEVRIVDEYEGELRKVSSRHLSRTVDVHAILTCKPPVTKEELYGKMLRELLSDQINAVRSPSHQRLVTESNGITSLAYAVEAQAMADHDSSANPTVPNHVP</sequence>
<dbReference type="EMBL" id="JAENIK010000013">
    <property type="protein sequence ID" value="MBK1818258.1"/>
    <property type="molecule type" value="Genomic_DNA"/>
</dbReference>
<dbReference type="InterPro" id="IPR000683">
    <property type="entry name" value="Gfo/Idh/MocA-like_OxRdtase_N"/>
</dbReference>
<evidence type="ECO:0000259" key="2">
    <source>
        <dbReference type="Pfam" id="PF22725"/>
    </source>
</evidence>
<proteinExistence type="predicted"/>
<dbReference type="PANTHER" id="PTHR43377">
    <property type="entry name" value="BILIVERDIN REDUCTASE A"/>
    <property type="match status" value="1"/>
</dbReference>
<dbReference type="Pfam" id="PF01408">
    <property type="entry name" value="GFO_IDH_MocA"/>
    <property type="match status" value="1"/>
</dbReference>
<dbReference type="Pfam" id="PF22725">
    <property type="entry name" value="GFO_IDH_MocA_C3"/>
    <property type="match status" value="1"/>
</dbReference>
<dbReference type="AlphaFoldDB" id="A0A934VCE4"/>
<protein>
    <submittedName>
        <fullName evidence="3">Gfo/Idh/MocA family oxidoreductase</fullName>
    </submittedName>
</protein>
<dbReference type="Proteomes" id="UP000600139">
    <property type="component" value="Unassembled WGS sequence"/>
</dbReference>
<organism evidence="3 4">
    <name type="scientific">Luteolibacter yonseiensis</name>
    <dbReference type="NCBI Taxonomy" id="1144680"/>
    <lineage>
        <taxon>Bacteria</taxon>
        <taxon>Pseudomonadati</taxon>
        <taxon>Verrucomicrobiota</taxon>
        <taxon>Verrucomicrobiia</taxon>
        <taxon>Verrucomicrobiales</taxon>
        <taxon>Verrucomicrobiaceae</taxon>
        <taxon>Luteolibacter</taxon>
    </lineage>
</organism>
<dbReference type="PANTHER" id="PTHR43377:SF1">
    <property type="entry name" value="BILIVERDIN REDUCTASE A"/>
    <property type="match status" value="1"/>
</dbReference>
<name>A0A934VCE4_9BACT</name>
<dbReference type="SUPFAM" id="SSF51735">
    <property type="entry name" value="NAD(P)-binding Rossmann-fold domains"/>
    <property type="match status" value="1"/>
</dbReference>
<evidence type="ECO:0000313" key="3">
    <source>
        <dbReference type="EMBL" id="MBK1818258.1"/>
    </source>
</evidence>
<dbReference type="InterPro" id="IPR036291">
    <property type="entry name" value="NAD(P)-bd_dom_sf"/>
</dbReference>
<dbReference type="InterPro" id="IPR051450">
    <property type="entry name" value="Gfo/Idh/MocA_Oxidoreductases"/>
</dbReference>
<reference evidence="3" key="1">
    <citation type="submission" date="2021-01" db="EMBL/GenBank/DDBJ databases">
        <title>Modified the classification status of verrucomicrobia.</title>
        <authorList>
            <person name="Feng X."/>
        </authorList>
    </citation>
    <scope>NUCLEOTIDE SEQUENCE</scope>
    <source>
        <strain evidence="3">JCM 18052</strain>
    </source>
</reference>
<dbReference type="Gene3D" id="3.30.360.10">
    <property type="entry name" value="Dihydrodipicolinate Reductase, domain 2"/>
    <property type="match status" value="1"/>
</dbReference>
<dbReference type="RefSeq" id="WP_200353207.1">
    <property type="nucleotide sequence ID" value="NZ_BAABHZ010000002.1"/>
</dbReference>
<feature type="domain" description="GFO/IDH/MocA-like oxidoreductase" evidence="2">
    <location>
        <begin position="135"/>
        <end position="252"/>
    </location>
</feature>
<dbReference type="GO" id="GO:0000166">
    <property type="term" value="F:nucleotide binding"/>
    <property type="evidence" value="ECO:0007669"/>
    <property type="project" value="InterPro"/>
</dbReference>
<dbReference type="SUPFAM" id="SSF55347">
    <property type="entry name" value="Glyceraldehyde-3-phosphate dehydrogenase-like, C-terminal domain"/>
    <property type="match status" value="1"/>
</dbReference>
<keyword evidence="4" id="KW-1185">Reference proteome</keyword>
<evidence type="ECO:0000313" key="4">
    <source>
        <dbReference type="Proteomes" id="UP000600139"/>
    </source>
</evidence>
<evidence type="ECO:0000259" key="1">
    <source>
        <dbReference type="Pfam" id="PF01408"/>
    </source>
</evidence>